<comment type="caution">
    <text evidence="1">The sequence shown here is derived from an EMBL/GenBank/DDBJ whole genome shotgun (WGS) entry which is preliminary data.</text>
</comment>
<dbReference type="InterPro" id="IPR008547">
    <property type="entry name" value="DUF829_TMEM53"/>
</dbReference>
<sequence length="293" mass="33856">MANVTPNHDQTPISCQQESDCLFHFSCRKQITEQADDTKNFSDTCLVIIFGWFGAKTSSIEKYRNLYHERGYDVLFIEGKLPQFVWPPNSVTLAKEINGYLETKCSKYNYYIVHAFSIGAYNFTHCLQLASRYPGQYDNITTKTIGIIYDSLTLGSVKQMVNGMTTGSSSNNIKQIIFRHLLNTFLFVTKKCIMDRHEKSVEFFKESPLHVPTLIFASLNDPMCDPDVLVAMVTSWQEMMFNVTSKIWSKSAHTLHLRHHYKEYVKKLDDFLGFVEMYAEKRQKNADIVKSKL</sequence>
<keyword evidence="2" id="KW-1185">Reference proteome</keyword>
<dbReference type="Gene3D" id="3.40.50.1820">
    <property type="entry name" value="alpha/beta hydrolase"/>
    <property type="match status" value="1"/>
</dbReference>
<dbReference type="Pfam" id="PF05705">
    <property type="entry name" value="DUF829"/>
    <property type="match status" value="1"/>
</dbReference>
<dbReference type="SUPFAM" id="SSF53474">
    <property type="entry name" value="alpha/beta-Hydrolases"/>
    <property type="match status" value="1"/>
</dbReference>
<evidence type="ECO:0000313" key="1">
    <source>
        <dbReference type="EMBL" id="KAK6180374.1"/>
    </source>
</evidence>
<proteinExistence type="predicted"/>
<name>A0AAN8PNF3_PATCE</name>
<dbReference type="AlphaFoldDB" id="A0AAN8PNF3"/>
<protein>
    <recommendedName>
        <fullName evidence="3">Transmembrane protein 53</fullName>
    </recommendedName>
</protein>
<reference evidence="1 2" key="1">
    <citation type="submission" date="2024-01" db="EMBL/GenBank/DDBJ databases">
        <title>The genome of the rayed Mediterranean limpet Patella caerulea (Linnaeus, 1758).</title>
        <authorList>
            <person name="Anh-Thu Weber A."/>
            <person name="Halstead-Nussloch G."/>
        </authorList>
    </citation>
    <scope>NUCLEOTIDE SEQUENCE [LARGE SCALE GENOMIC DNA]</scope>
    <source>
        <strain evidence="1">AATW-2023a</strain>
        <tissue evidence="1">Whole specimen</tissue>
    </source>
</reference>
<dbReference type="PANTHER" id="PTHR20908:SF4">
    <property type="entry name" value="SI:DKEY-5I3.5"/>
    <property type="match status" value="1"/>
</dbReference>
<dbReference type="InterPro" id="IPR029058">
    <property type="entry name" value="AB_hydrolase_fold"/>
</dbReference>
<dbReference type="EMBL" id="JAZGQO010000008">
    <property type="protein sequence ID" value="KAK6180374.1"/>
    <property type="molecule type" value="Genomic_DNA"/>
</dbReference>
<gene>
    <name evidence="1" type="ORF">SNE40_012543</name>
</gene>
<dbReference type="GO" id="GO:0017171">
    <property type="term" value="F:serine hydrolase activity"/>
    <property type="evidence" value="ECO:0007669"/>
    <property type="project" value="TreeGrafter"/>
</dbReference>
<evidence type="ECO:0000313" key="2">
    <source>
        <dbReference type="Proteomes" id="UP001347796"/>
    </source>
</evidence>
<accession>A0AAN8PNF3</accession>
<evidence type="ECO:0008006" key="3">
    <source>
        <dbReference type="Google" id="ProtNLM"/>
    </source>
</evidence>
<dbReference type="Proteomes" id="UP001347796">
    <property type="component" value="Unassembled WGS sequence"/>
</dbReference>
<organism evidence="1 2">
    <name type="scientific">Patella caerulea</name>
    <name type="common">Rayed Mediterranean limpet</name>
    <dbReference type="NCBI Taxonomy" id="87958"/>
    <lineage>
        <taxon>Eukaryota</taxon>
        <taxon>Metazoa</taxon>
        <taxon>Spiralia</taxon>
        <taxon>Lophotrochozoa</taxon>
        <taxon>Mollusca</taxon>
        <taxon>Gastropoda</taxon>
        <taxon>Patellogastropoda</taxon>
        <taxon>Patelloidea</taxon>
        <taxon>Patellidae</taxon>
        <taxon>Patella</taxon>
    </lineage>
</organism>
<dbReference type="PANTHER" id="PTHR20908">
    <property type="entry name" value="LD15586P"/>
    <property type="match status" value="1"/>
</dbReference>